<proteinExistence type="inferred from homology"/>
<dbReference type="SUPFAM" id="SSF53448">
    <property type="entry name" value="Nucleotide-diphospho-sugar transferases"/>
    <property type="match status" value="1"/>
</dbReference>
<evidence type="ECO:0000256" key="1">
    <source>
        <dbReference type="ARBA" id="ARBA00006739"/>
    </source>
</evidence>
<reference evidence="3 4" key="1">
    <citation type="submission" date="2016-10" db="EMBL/GenBank/DDBJ databases">
        <authorList>
            <person name="de Groot N.N."/>
        </authorList>
    </citation>
    <scope>NUCLEOTIDE SEQUENCE [LARGE SCALE GENOMIC DNA]</scope>
    <source>
        <strain evidence="3 4">CGMCC 1.11147</strain>
    </source>
</reference>
<dbReference type="Pfam" id="PF00535">
    <property type="entry name" value="Glycos_transf_2"/>
    <property type="match status" value="1"/>
</dbReference>
<sequence length="233" mass="25373">MRHDRPTAPTALVIPMHNEASVISGVIAAARAHFATIICVDDGSADDCAALAREAGAIVVRHPTNLGQGAALETGIRHALRLRDIEYVVTFDADGQHDVRDAASMVRMAQDLDLQVVLGSRFLEPTGTVPAHRRAVLRAAVRFTRSTTGLDVTDAHNGLRVLRRDAAERIRLRLHGMSHASEILNVIARESFSYGEHPVTVTYTSYSQAKGQRGYNALNILYDLALHRLRAAA</sequence>
<keyword evidence="3" id="KW-0808">Transferase</keyword>
<dbReference type="AlphaFoldDB" id="A0A1G9V8G9"/>
<dbReference type="Gene3D" id="3.90.550.10">
    <property type="entry name" value="Spore Coat Polysaccharide Biosynthesis Protein SpsA, Chain A"/>
    <property type="match status" value="1"/>
</dbReference>
<keyword evidence="4" id="KW-1185">Reference proteome</keyword>
<dbReference type="PANTHER" id="PTHR48090">
    <property type="entry name" value="UNDECAPRENYL-PHOSPHATE 4-DEOXY-4-FORMAMIDO-L-ARABINOSE TRANSFERASE-RELATED"/>
    <property type="match status" value="1"/>
</dbReference>
<dbReference type="Proteomes" id="UP000199004">
    <property type="component" value="Unassembled WGS sequence"/>
</dbReference>
<dbReference type="STRING" id="1005944.SAMN05192576_0685"/>
<accession>A0A1G9V8G9</accession>
<dbReference type="InterPro" id="IPR050256">
    <property type="entry name" value="Glycosyltransferase_2"/>
</dbReference>
<comment type="similarity">
    <text evidence="1">Belongs to the glycosyltransferase 2 family.</text>
</comment>
<evidence type="ECO:0000313" key="4">
    <source>
        <dbReference type="Proteomes" id="UP000199004"/>
    </source>
</evidence>
<organism evidence="3 4">
    <name type="scientific">Nocardioides szechwanensis</name>
    <dbReference type="NCBI Taxonomy" id="1005944"/>
    <lineage>
        <taxon>Bacteria</taxon>
        <taxon>Bacillati</taxon>
        <taxon>Actinomycetota</taxon>
        <taxon>Actinomycetes</taxon>
        <taxon>Propionibacteriales</taxon>
        <taxon>Nocardioidaceae</taxon>
        <taxon>Nocardioides</taxon>
    </lineage>
</organism>
<name>A0A1G9V8G9_9ACTN</name>
<protein>
    <submittedName>
        <fullName evidence="3">Glycosyl transferase family 2</fullName>
    </submittedName>
</protein>
<evidence type="ECO:0000259" key="2">
    <source>
        <dbReference type="Pfam" id="PF00535"/>
    </source>
</evidence>
<dbReference type="GO" id="GO:0016740">
    <property type="term" value="F:transferase activity"/>
    <property type="evidence" value="ECO:0007669"/>
    <property type="project" value="UniProtKB-KW"/>
</dbReference>
<dbReference type="InterPro" id="IPR001173">
    <property type="entry name" value="Glyco_trans_2-like"/>
</dbReference>
<dbReference type="CDD" id="cd04179">
    <property type="entry name" value="DPM_DPG-synthase_like"/>
    <property type="match status" value="1"/>
</dbReference>
<dbReference type="PANTHER" id="PTHR48090:SF7">
    <property type="entry name" value="RFBJ PROTEIN"/>
    <property type="match status" value="1"/>
</dbReference>
<dbReference type="EMBL" id="FNIC01000001">
    <property type="protein sequence ID" value="SDM68380.1"/>
    <property type="molecule type" value="Genomic_DNA"/>
</dbReference>
<evidence type="ECO:0000313" key="3">
    <source>
        <dbReference type="EMBL" id="SDM68380.1"/>
    </source>
</evidence>
<feature type="domain" description="Glycosyltransferase 2-like" evidence="2">
    <location>
        <begin position="12"/>
        <end position="170"/>
    </location>
</feature>
<gene>
    <name evidence="3" type="ORF">SAMN05192576_0685</name>
</gene>
<dbReference type="InterPro" id="IPR029044">
    <property type="entry name" value="Nucleotide-diphossugar_trans"/>
</dbReference>